<keyword evidence="2" id="KW-1185">Reference proteome</keyword>
<gene>
    <name evidence="1" type="ORF">BJY16_006849</name>
</gene>
<name>A0A7W7H3M0_9ACTN</name>
<sequence length="137" mass="14937">MITLDSTLVLDASALVELMQGHPTLTELLDRGYEGDVIMAVPPLAVLEAQVAIQTDPALWDHVLRFPGLQELDLSARCAALIGDLAAPRLERNPLHTTLMAEQMAAEVVYEAIRMRAAVLTRFPNLYRGYAVTVAAV</sequence>
<dbReference type="Proteomes" id="UP000546162">
    <property type="component" value="Unassembled WGS sequence"/>
</dbReference>
<dbReference type="EMBL" id="JACHNB010000001">
    <property type="protein sequence ID" value="MBB4743390.1"/>
    <property type="molecule type" value="Genomic_DNA"/>
</dbReference>
<dbReference type="AlphaFoldDB" id="A0A7W7H3M0"/>
<reference evidence="1 2" key="1">
    <citation type="submission" date="2020-08" db="EMBL/GenBank/DDBJ databases">
        <title>Sequencing the genomes of 1000 actinobacteria strains.</title>
        <authorList>
            <person name="Klenk H.-P."/>
        </authorList>
    </citation>
    <scope>NUCLEOTIDE SEQUENCE [LARGE SCALE GENOMIC DNA]</scope>
    <source>
        <strain evidence="1 2">DSM 45809</strain>
    </source>
</reference>
<evidence type="ECO:0008006" key="3">
    <source>
        <dbReference type="Google" id="ProtNLM"/>
    </source>
</evidence>
<evidence type="ECO:0000313" key="2">
    <source>
        <dbReference type="Proteomes" id="UP000546162"/>
    </source>
</evidence>
<accession>A0A7W7H3M0</accession>
<protein>
    <recommendedName>
        <fullName evidence="3">PIN domain-containing protein</fullName>
    </recommendedName>
</protein>
<dbReference type="RefSeq" id="WP_185043669.1">
    <property type="nucleotide sequence ID" value="NZ_BAABFG010000005.1"/>
</dbReference>
<organism evidence="1 2">
    <name type="scientific">Actinoplanes octamycinicus</name>
    <dbReference type="NCBI Taxonomy" id="135948"/>
    <lineage>
        <taxon>Bacteria</taxon>
        <taxon>Bacillati</taxon>
        <taxon>Actinomycetota</taxon>
        <taxon>Actinomycetes</taxon>
        <taxon>Micromonosporales</taxon>
        <taxon>Micromonosporaceae</taxon>
        <taxon>Actinoplanes</taxon>
    </lineage>
</organism>
<proteinExistence type="predicted"/>
<comment type="caution">
    <text evidence="1">The sequence shown here is derived from an EMBL/GenBank/DDBJ whole genome shotgun (WGS) entry which is preliminary data.</text>
</comment>
<evidence type="ECO:0000313" key="1">
    <source>
        <dbReference type="EMBL" id="MBB4743390.1"/>
    </source>
</evidence>